<name>A0A310S899_9HYME</name>
<sequence>MSKQEPKGPPPPPLPPPYPHQKLFKKCKSATFQLDGATYTIGQVTRGEEERTAYLPHIKSAGSLLQETRYPPAHGPMDRDNGPLPESDETYARPVRLERSRRLLSRHFTEALSDKL</sequence>
<accession>A0A310S899</accession>
<feature type="compositionally biased region" description="Pro residues" evidence="1">
    <location>
        <begin position="7"/>
        <end position="19"/>
    </location>
</feature>
<organism evidence="2 3">
    <name type="scientific">Eufriesea mexicana</name>
    <dbReference type="NCBI Taxonomy" id="516756"/>
    <lineage>
        <taxon>Eukaryota</taxon>
        <taxon>Metazoa</taxon>
        <taxon>Ecdysozoa</taxon>
        <taxon>Arthropoda</taxon>
        <taxon>Hexapoda</taxon>
        <taxon>Insecta</taxon>
        <taxon>Pterygota</taxon>
        <taxon>Neoptera</taxon>
        <taxon>Endopterygota</taxon>
        <taxon>Hymenoptera</taxon>
        <taxon>Apocrita</taxon>
        <taxon>Aculeata</taxon>
        <taxon>Apoidea</taxon>
        <taxon>Anthophila</taxon>
        <taxon>Apidae</taxon>
        <taxon>Eufriesea</taxon>
    </lineage>
</organism>
<feature type="region of interest" description="Disordered" evidence="1">
    <location>
        <begin position="68"/>
        <end position="93"/>
    </location>
</feature>
<feature type="region of interest" description="Disordered" evidence="1">
    <location>
        <begin position="1"/>
        <end position="21"/>
    </location>
</feature>
<evidence type="ECO:0000313" key="2">
    <source>
        <dbReference type="EMBL" id="OAD52778.1"/>
    </source>
</evidence>
<gene>
    <name evidence="2" type="ORF">WN48_00295</name>
</gene>
<proteinExistence type="predicted"/>
<protein>
    <submittedName>
        <fullName evidence="2">Uncharacterized protein</fullName>
    </submittedName>
</protein>
<dbReference type="AlphaFoldDB" id="A0A310S899"/>
<keyword evidence="3" id="KW-1185">Reference proteome</keyword>
<evidence type="ECO:0000313" key="3">
    <source>
        <dbReference type="Proteomes" id="UP000250275"/>
    </source>
</evidence>
<evidence type="ECO:0000256" key="1">
    <source>
        <dbReference type="SAM" id="MobiDB-lite"/>
    </source>
</evidence>
<dbReference type="Proteomes" id="UP000250275">
    <property type="component" value="Unassembled WGS sequence"/>
</dbReference>
<reference evidence="2 3" key="1">
    <citation type="submission" date="2015-07" db="EMBL/GenBank/DDBJ databases">
        <title>The genome of Eufriesea mexicana.</title>
        <authorList>
            <person name="Pan H."/>
            <person name="Kapheim K."/>
        </authorList>
    </citation>
    <scope>NUCLEOTIDE SEQUENCE [LARGE SCALE GENOMIC DNA]</scope>
    <source>
        <strain evidence="2">0111107269</strain>
        <tissue evidence="2">Whole body</tissue>
    </source>
</reference>
<dbReference type="EMBL" id="KQ769895">
    <property type="protein sequence ID" value="OAD52778.1"/>
    <property type="molecule type" value="Genomic_DNA"/>
</dbReference>